<dbReference type="Pfam" id="PF00069">
    <property type="entry name" value="Pkinase"/>
    <property type="match status" value="1"/>
</dbReference>
<dbReference type="InterPro" id="IPR017441">
    <property type="entry name" value="Protein_kinase_ATP_BS"/>
</dbReference>
<dbReference type="KEGG" id="bdi:100827966"/>
<dbReference type="GO" id="GO:0004672">
    <property type="term" value="F:protein kinase activity"/>
    <property type="evidence" value="ECO:0000318"/>
    <property type="project" value="GO_Central"/>
</dbReference>
<reference evidence="14 15" key="1">
    <citation type="journal article" date="2010" name="Nature">
        <title>Genome sequencing and analysis of the model grass Brachypodium distachyon.</title>
        <authorList>
            <consortium name="International Brachypodium Initiative"/>
        </authorList>
    </citation>
    <scope>NUCLEOTIDE SEQUENCE [LARGE SCALE GENOMIC DNA]</scope>
    <source>
        <strain evidence="14 15">Bd21</strain>
    </source>
</reference>
<evidence type="ECO:0000256" key="2">
    <source>
        <dbReference type="ARBA" id="ARBA00008684"/>
    </source>
</evidence>
<evidence type="ECO:0000256" key="8">
    <source>
        <dbReference type="ARBA" id="ARBA00022840"/>
    </source>
</evidence>
<dbReference type="CDD" id="cd14066">
    <property type="entry name" value="STKc_IRAK"/>
    <property type="match status" value="1"/>
</dbReference>
<evidence type="ECO:0000313" key="14">
    <source>
        <dbReference type="EMBL" id="KQK10134.1"/>
    </source>
</evidence>
<protein>
    <recommendedName>
        <fullName evidence="13">Protein kinase domain-containing protein</fullName>
    </recommendedName>
</protein>
<organism evidence="15">
    <name type="scientific">Brachypodium distachyon</name>
    <name type="common">Purple false brome</name>
    <name type="synonym">Trachynia distachya</name>
    <dbReference type="NCBI Taxonomy" id="15368"/>
    <lineage>
        <taxon>Eukaryota</taxon>
        <taxon>Viridiplantae</taxon>
        <taxon>Streptophyta</taxon>
        <taxon>Embryophyta</taxon>
        <taxon>Tracheophyta</taxon>
        <taxon>Spermatophyta</taxon>
        <taxon>Magnoliopsida</taxon>
        <taxon>Liliopsida</taxon>
        <taxon>Poales</taxon>
        <taxon>Poaceae</taxon>
        <taxon>BOP clade</taxon>
        <taxon>Pooideae</taxon>
        <taxon>Stipodae</taxon>
        <taxon>Brachypodieae</taxon>
        <taxon>Brachypodium</taxon>
    </lineage>
</organism>
<feature type="domain" description="Protein kinase" evidence="13">
    <location>
        <begin position="141"/>
        <end position="418"/>
    </location>
</feature>
<evidence type="ECO:0000256" key="5">
    <source>
        <dbReference type="ARBA" id="ARBA00022679"/>
    </source>
</evidence>
<evidence type="ECO:0000259" key="13">
    <source>
        <dbReference type="PROSITE" id="PS50011"/>
    </source>
</evidence>
<evidence type="ECO:0000256" key="9">
    <source>
        <dbReference type="ARBA" id="ARBA00023136"/>
    </source>
</evidence>
<dbReference type="STRING" id="15368.I1HSE6"/>
<dbReference type="PANTHER" id="PTHR47985:SF39">
    <property type="entry name" value="SERINE_THREONINE-PROTEIN KINASE PBL23-RELATED"/>
    <property type="match status" value="1"/>
</dbReference>
<evidence type="ECO:0000256" key="1">
    <source>
        <dbReference type="ARBA" id="ARBA00004193"/>
    </source>
</evidence>
<dbReference type="OMA" id="AEQKYHP"/>
<dbReference type="InterPro" id="IPR011009">
    <property type="entry name" value="Kinase-like_dom_sf"/>
</dbReference>
<keyword evidence="3" id="KW-1003">Cell membrane</keyword>
<sequence>MGLLTLAVRKCNGKAILREACATCCCSSSSCGVRGKEPSTPESTTTPGKNRRGIRKRFWRKNKKKAGSRKDYGPFCACVSLSELARRGESEAIADLVNNISLKSDVTSHVYAAEEILRITNQNIPSRVLTFRELSNATDMFSCNNLLGEGGFGRVYKGHLKDTNEVIAVKQLDKEGFQGNREFLVEVLMLSLVRNPNLVKLIGYSTDLDQRILVYEYMQNGSLEDHLLDLPPNAVGLPWQTRMKIVVGAAKGIEYLHEVANPPVIYRDLKASNILLDQDFNPKLSDFGLAKLGPVGDNSHVSTRVMGTYGYCAPEYAMTGKLTKMSDIYSFGVVLLELITGRRAIDTSKPTEEQILVHWAAPLIKDRQRFVRLADPLLEKKYPVKGLYQALAIASMCIQEEASSRPKIGDVVAALTFLAEQKYCPPQERQAGKRASEDPKSQAKSRERDCSNPPKTDMVSEIKADDETIHR</sequence>
<dbReference type="FunFam" id="3.30.200.20:FF:000266">
    <property type="entry name" value="probable serine/threonine-protein kinase RLCKVII"/>
    <property type="match status" value="1"/>
</dbReference>
<dbReference type="HOGENOM" id="CLU_000288_21_0_1"/>
<evidence type="ECO:0000256" key="4">
    <source>
        <dbReference type="ARBA" id="ARBA00022527"/>
    </source>
</evidence>
<evidence type="ECO:0000256" key="10">
    <source>
        <dbReference type="PROSITE-ProRule" id="PRU10141"/>
    </source>
</evidence>
<comment type="similarity">
    <text evidence="2">Belongs to the protein kinase superfamily. Ser/Thr protein kinase family.</text>
</comment>
<keyword evidence="6 10" id="KW-0547">Nucleotide-binding</keyword>
<evidence type="ECO:0000313" key="16">
    <source>
        <dbReference type="Proteomes" id="UP000008810"/>
    </source>
</evidence>
<evidence type="ECO:0000256" key="3">
    <source>
        <dbReference type="ARBA" id="ARBA00022475"/>
    </source>
</evidence>
<dbReference type="FunCoup" id="I1HSE6">
    <property type="interactions" value="272"/>
</dbReference>
<evidence type="ECO:0000256" key="6">
    <source>
        <dbReference type="ARBA" id="ARBA00022741"/>
    </source>
</evidence>
<evidence type="ECO:0000256" key="12">
    <source>
        <dbReference type="SAM" id="MobiDB-lite"/>
    </source>
</evidence>
<evidence type="ECO:0000313" key="15">
    <source>
        <dbReference type="EnsemblPlants" id="KQK10134"/>
    </source>
</evidence>
<keyword evidence="8 10" id="KW-0067">ATP-binding</keyword>
<dbReference type="GO" id="GO:0004674">
    <property type="term" value="F:protein serine/threonine kinase activity"/>
    <property type="evidence" value="ECO:0007669"/>
    <property type="project" value="UniProtKB-KW"/>
</dbReference>
<name>I1HSE6_BRADI</name>
<dbReference type="EMBL" id="CM000881">
    <property type="protein sequence ID" value="KQK10134.1"/>
    <property type="molecule type" value="Genomic_DNA"/>
</dbReference>
<dbReference type="RefSeq" id="XP_003564375.1">
    <property type="nucleotide sequence ID" value="XM_003564327.3"/>
</dbReference>
<keyword evidence="16" id="KW-1185">Reference proteome</keyword>
<feature type="region of interest" description="Disordered" evidence="12">
    <location>
        <begin position="426"/>
        <end position="471"/>
    </location>
</feature>
<feature type="compositionally biased region" description="Basic and acidic residues" evidence="12">
    <location>
        <begin position="458"/>
        <end position="471"/>
    </location>
</feature>
<dbReference type="eggNOG" id="KOG1187">
    <property type="taxonomic scope" value="Eukaryota"/>
</dbReference>
<comment type="subcellular location">
    <subcellularLocation>
        <location evidence="1">Cell membrane</location>
        <topology evidence="1">Lipid-anchor</topology>
    </subcellularLocation>
</comment>
<dbReference type="PANTHER" id="PTHR47985">
    <property type="entry name" value="OS07G0668900 PROTEIN"/>
    <property type="match status" value="1"/>
</dbReference>
<proteinExistence type="inferred from homology"/>
<evidence type="ECO:0000256" key="7">
    <source>
        <dbReference type="ARBA" id="ARBA00022777"/>
    </source>
</evidence>
<reference evidence="14" key="2">
    <citation type="submission" date="2017-06" db="EMBL/GenBank/DDBJ databases">
        <title>WGS assembly of Brachypodium distachyon.</title>
        <authorList>
            <consortium name="The International Brachypodium Initiative"/>
            <person name="Lucas S."/>
            <person name="Harmon-Smith M."/>
            <person name="Lail K."/>
            <person name="Tice H."/>
            <person name="Grimwood J."/>
            <person name="Bruce D."/>
            <person name="Barry K."/>
            <person name="Shu S."/>
            <person name="Lindquist E."/>
            <person name="Wang M."/>
            <person name="Pitluck S."/>
            <person name="Vogel J.P."/>
            <person name="Garvin D.F."/>
            <person name="Mockler T.C."/>
            <person name="Schmutz J."/>
            <person name="Rokhsar D."/>
            <person name="Bevan M.W."/>
        </authorList>
    </citation>
    <scope>NUCLEOTIDE SEQUENCE</scope>
    <source>
        <strain evidence="14">Bd21</strain>
    </source>
</reference>
<accession>I1HSE6</accession>
<dbReference type="InterPro" id="IPR000719">
    <property type="entry name" value="Prot_kinase_dom"/>
</dbReference>
<feature type="compositionally biased region" description="Basic and acidic residues" evidence="12">
    <location>
        <begin position="430"/>
        <end position="450"/>
    </location>
</feature>
<dbReference type="AlphaFoldDB" id="I1HSE6"/>
<dbReference type="PROSITE" id="PS50011">
    <property type="entry name" value="PROTEIN_KINASE_DOM"/>
    <property type="match status" value="1"/>
</dbReference>
<dbReference type="OrthoDB" id="4062651at2759"/>
<dbReference type="PROSITE" id="PS00107">
    <property type="entry name" value="PROTEIN_KINASE_ATP"/>
    <property type="match status" value="1"/>
</dbReference>
<dbReference type="SMART" id="SM00220">
    <property type="entry name" value="S_TKc"/>
    <property type="match status" value="1"/>
</dbReference>
<dbReference type="SUPFAM" id="SSF56112">
    <property type="entry name" value="Protein kinase-like (PK-like)"/>
    <property type="match status" value="1"/>
</dbReference>
<dbReference type="PROSITE" id="PS00108">
    <property type="entry name" value="PROTEIN_KINASE_ST"/>
    <property type="match status" value="1"/>
</dbReference>
<dbReference type="EnsemblPlants" id="KQK10134">
    <property type="protein sequence ID" value="KQK10134"/>
    <property type="gene ID" value="BRADI_2g52197v3"/>
</dbReference>
<dbReference type="GO" id="GO:0090404">
    <property type="term" value="C:pollen tube tip"/>
    <property type="evidence" value="ECO:0007669"/>
    <property type="project" value="UniProtKB-ARBA"/>
</dbReference>
<dbReference type="GO" id="GO:0010183">
    <property type="term" value="P:pollen tube guidance"/>
    <property type="evidence" value="ECO:0007669"/>
    <property type="project" value="UniProtKB-ARBA"/>
</dbReference>
<dbReference type="GO" id="GO:0005524">
    <property type="term" value="F:ATP binding"/>
    <property type="evidence" value="ECO:0007669"/>
    <property type="project" value="UniProtKB-UniRule"/>
</dbReference>
<reference evidence="15" key="3">
    <citation type="submission" date="2018-08" db="UniProtKB">
        <authorList>
            <consortium name="EnsemblPlants"/>
        </authorList>
    </citation>
    <scope>IDENTIFICATION</scope>
    <source>
        <strain evidence="15">cv. Bd21</strain>
    </source>
</reference>
<keyword evidence="4 11" id="KW-0723">Serine/threonine-protein kinase</keyword>
<keyword evidence="5" id="KW-0808">Transferase</keyword>
<dbReference type="GeneID" id="100827966"/>
<evidence type="ECO:0000256" key="11">
    <source>
        <dbReference type="RuleBase" id="RU000304"/>
    </source>
</evidence>
<dbReference type="Gramene" id="KQK10134">
    <property type="protein sequence ID" value="KQK10134"/>
    <property type="gene ID" value="BRADI_2g52197v3"/>
</dbReference>
<gene>
    <name evidence="15" type="primary">LOC100827966</name>
    <name evidence="14" type="ORF">BRADI_2g52197v3</name>
</gene>
<feature type="binding site" evidence="10">
    <location>
        <position position="170"/>
    </location>
    <ligand>
        <name>ATP</name>
        <dbReference type="ChEBI" id="CHEBI:30616"/>
    </ligand>
</feature>
<dbReference type="Gene3D" id="1.10.510.10">
    <property type="entry name" value="Transferase(Phosphotransferase) domain 1"/>
    <property type="match status" value="1"/>
</dbReference>
<keyword evidence="9" id="KW-0472">Membrane</keyword>
<keyword evidence="7" id="KW-0418">Kinase</keyword>
<dbReference type="GO" id="GO:0005886">
    <property type="term" value="C:plasma membrane"/>
    <property type="evidence" value="ECO:0007669"/>
    <property type="project" value="UniProtKB-SubCell"/>
</dbReference>
<feature type="region of interest" description="Disordered" evidence="12">
    <location>
        <begin position="32"/>
        <end position="51"/>
    </location>
</feature>
<dbReference type="InterPro" id="IPR008271">
    <property type="entry name" value="Ser/Thr_kinase_AS"/>
</dbReference>
<dbReference type="Gene3D" id="3.30.200.20">
    <property type="entry name" value="Phosphorylase Kinase, domain 1"/>
    <property type="match status" value="1"/>
</dbReference>
<dbReference type="FunFam" id="1.10.510.10:FF:000032">
    <property type="entry name" value="Serine/threonine-protein kinase PBS1"/>
    <property type="match status" value="1"/>
</dbReference>
<dbReference type="Proteomes" id="UP000008810">
    <property type="component" value="Chromosome 2"/>
</dbReference>